<protein>
    <submittedName>
        <fullName evidence="3">Uncharacterized protein LOC105233080</fullName>
    </submittedName>
</protein>
<dbReference type="RefSeq" id="XP_029409191.2">
    <property type="nucleotide sequence ID" value="XM_029553331.2"/>
</dbReference>
<name>A0A8N4QEX4_BACDO</name>
<evidence type="ECO:0000256" key="1">
    <source>
        <dbReference type="SAM" id="SignalP"/>
    </source>
</evidence>
<dbReference type="AlphaFoldDB" id="A0A8N4QEX4"/>
<dbReference type="PANTHER" id="PTHR20898:SF0">
    <property type="entry name" value="DAEDALUS ON 3-RELATED"/>
    <property type="match status" value="1"/>
</dbReference>
<gene>
    <name evidence="3" type="primary">LOC105233080</name>
</gene>
<keyword evidence="2" id="KW-1185">Reference proteome</keyword>
<sequence length="185" mass="21407">MKFSATLSAAKFSFFFIFSFVLLLDHALCDSFCKFSNVRCHSYDKSKIVFKSCFLKAVRGEDSYMKVHAQLKEVGREANVSIRLLKRANGWKPFLYKVHFDACKFMKNTRANPVAEFFYNIMKEYSNVNHTCPYDHDLILDKFRLSSDLVKLPFPIGEYAVDTTWFVNGQLWARVNGSCRGAVDM</sequence>
<accession>A0A8N4QEX4</accession>
<evidence type="ECO:0000313" key="2">
    <source>
        <dbReference type="Proteomes" id="UP001652620"/>
    </source>
</evidence>
<proteinExistence type="predicted"/>
<feature type="chain" id="PRO_5047354690" evidence="1">
    <location>
        <begin position="30"/>
        <end position="185"/>
    </location>
</feature>
<dbReference type="SMART" id="SM00697">
    <property type="entry name" value="DM8"/>
    <property type="match status" value="1"/>
</dbReference>
<dbReference type="InterPro" id="IPR010512">
    <property type="entry name" value="DUF1091"/>
</dbReference>
<dbReference type="OrthoDB" id="8064020at2759"/>
<reference evidence="3" key="1">
    <citation type="submission" date="2025-08" db="UniProtKB">
        <authorList>
            <consortium name="RefSeq"/>
        </authorList>
    </citation>
    <scope>IDENTIFICATION</scope>
    <source>
        <tissue evidence="3">Adult</tissue>
    </source>
</reference>
<dbReference type="Proteomes" id="UP001652620">
    <property type="component" value="Chromosome 3"/>
</dbReference>
<dbReference type="KEGG" id="bdr:105233080"/>
<keyword evidence="1" id="KW-0732">Signal</keyword>
<evidence type="ECO:0000313" key="3">
    <source>
        <dbReference type="RefSeq" id="XP_029409191.2"/>
    </source>
</evidence>
<organism evidence="2 3">
    <name type="scientific">Bactrocera dorsalis</name>
    <name type="common">Oriental fruit fly</name>
    <name type="synonym">Dacus dorsalis</name>
    <dbReference type="NCBI Taxonomy" id="27457"/>
    <lineage>
        <taxon>Eukaryota</taxon>
        <taxon>Metazoa</taxon>
        <taxon>Ecdysozoa</taxon>
        <taxon>Arthropoda</taxon>
        <taxon>Hexapoda</taxon>
        <taxon>Insecta</taxon>
        <taxon>Pterygota</taxon>
        <taxon>Neoptera</taxon>
        <taxon>Endopterygota</taxon>
        <taxon>Diptera</taxon>
        <taxon>Brachycera</taxon>
        <taxon>Muscomorpha</taxon>
        <taxon>Tephritoidea</taxon>
        <taxon>Tephritidae</taxon>
        <taxon>Bactrocera</taxon>
        <taxon>Bactrocera</taxon>
    </lineage>
</organism>
<dbReference type="Pfam" id="PF06477">
    <property type="entry name" value="DUF1091"/>
    <property type="match status" value="1"/>
</dbReference>
<dbReference type="GeneID" id="105233080"/>
<feature type="signal peptide" evidence="1">
    <location>
        <begin position="1"/>
        <end position="29"/>
    </location>
</feature>
<dbReference type="PANTHER" id="PTHR20898">
    <property type="entry name" value="DAEDALUS ON 3-RELATED-RELATED"/>
    <property type="match status" value="1"/>
</dbReference>